<dbReference type="InterPro" id="IPR012340">
    <property type="entry name" value="NA-bd_OB-fold"/>
</dbReference>
<dbReference type="GO" id="GO:0003697">
    <property type="term" value="F:single-stranded DNA binding"/>
    <property type="evidence" value="ECO:0007669"/>
    <property type="project" value="InterPro"/>
</dbReference>
<dbReference type="PANTHER" id="PTHR33905">
    <property type="entry name" value="CST COMPLEX SUBUNIT TEN1"/>
    <property type="match status" value="1"/>
</dbReference>
<protein>
    <submittedName>
        <fullName evidence="1">Uncharacterized protein</fullName>
    </submittedName>
</protein>
<name>A0AAN7MC15_TRANT</name>
<proteinExistence type="predicted"/>
<dbReference type="AlphaFoldDB" id="A0AAN7MC15"/>
<dbReference type="Gene3D" id="2.40.50.140">
    <property type="entry name" value="Nucleic acid-binding proteins"/>
    <property type="match status" value="1"/>
</dbReference>
<dbReference type="InterPro" id="IPR029146">
    <property type="entry name" value="Ten1_animal_plant"/>
</dbReference>
<reference evidence="1 2" key="1">
    <citation type="journal article" date="2023" name="Hortic Res">
        <title>Pangenome of water caltrop reveals structural variations and asymmetric subgenome divergence after allopolyploidization.</title>
        <authorList>
            <person name="Zhang X."/>
            <person name="Chen Y."/>
            <person name="Wang L."/>
            <person name="Yuan Y."/>
            <person name="Fang M."/>
            <person name="Shi L."/>
            <person name="Lu R."/>
            <person name="Comes H.P."/>
            <person name="Ma Y."/>
            <person name="Chen Y."/>
            <person name="Huang G."/>
            <person name="Zhou Y."/>
            <person name="Zheng Z."/>
            <person name="Qiu Y."/>
        </authorList>
    </citation>
    <scope>NUCLEOTIDE SEQUENCE [LARGE SCALE GENOMIC DNA]</scope>
    <source>
        <strain evidence="1">F231</strain>
    </source>
</reference>
<evidence type="ECO:0000313" key="1">
    <source>
        <dbReference type="EMBL" id="KAK4802227.1"/>
    </source>
</evidence>
<dbReference type="PANTHER" id="PTHR33905:SF1">
    <property type="entry name" value="CST COMPLEX SUBUNIT TEN1"/>
    <property type="match status" value="1"/>
</dbReference>
<organism evidence="1 2">
    <name type="scientific">Trapa natans</name>
    <name type="common">Water chestnut</name>
    <dbReference type="NCBI Taxonomy" id="22666"/>
    <lineage>
        <taxon>Eukaryota</taxon>
        <taxon>Viridiplantae</taxon>
        <taxon>Streptophyta</taxon>
        <taxon>Embryophyta</taxon>
        <taxon>Tracheophyta</taxon>
        <taxon>Spermatophyta</taxon>
        <taxon>Magnoliopsida</taxon>
        <taxon>eudicotyledons</taxon>
        <taxon>Gunneridae</taxon>
        <taxon>Pentapetalae</taxon>
        <taxon>rosids</taxon>
        <taxon>malvids</taxon>
        <taxon>Myrtales</taxon>
        <taxon>Lythraceae</taxon>
        <taxon>Trapa</taxon>
    </lineage>
</organism>
<gene>
    <name evidence="1" type="ORF">SAY86_000430</name>
</gene>
<dbReference type="EMBL" id="JAXQNO010000002">
    <property type="protein sequence ID" value="KAK4802227.1"/>
    <property type="molecule type" value="Genomic_DNA"/>
</dbReference>
<dbReference type="Pfam" id="PF15490">
    <property type="entry name" value="Ten1_2"/>
    <property type="match status" value="1"/>
</dbReference>
<keyword evidence="2" id="KW-1185">Reference proteome</keyword>
<dbReference type="GO" id="GO:0032211">
    <property type="term" value="P:negative regulation of telomere maintenance via telomerase"/>
    <property type="evidence" value="ECO:0007669"/>
    <property type="project" value="TreeGrafter"/>
</dbReference>
<sequence length="231" mass="25062">MVDVSVTVLWIKSIKPKLVLFKHYRSPARIVALGARLPEKVELSSAGAVSAMASAIKSGALVSLEDLVPSSPFFANGSSLRVIGRQGSSLLLPTVSSLLRIIEVARIIRNHGLQEYSVETAFAIIVDGRAKLKVSTVHLRDLSFRVGSIYQFIGELRIIQPENEATLQARVGRNVDGIDLNLYHESIQMPSSSHGSCADHVHGVSIMCKNLNVLRRPQSAGHYRTAVNSTG</sequence>
<dbReference type="Proteomes" id="UP001346149">
    <property type="component" value="Unassembled WGS sequence"/>
</dbReference>
<evidence type="ECO:0000313" key="2">
    <source>
        <dbReference type="Proteomes" id="UP001346149"/>
    </source>
</evidence>
<dbReference type="GO" id="GO:1990879">
    <property type="term" value="C:CST complex"/>
    <property type="evidence" value="ECO:0007669"/>
    <property type="project" value="InterPro"/>
</dbReference>
<accession>A0AAN7MC15</accession>
<comment type="caution">
    <text evidence="1">The sequence shown here is derived from an EMBL/GenBank/DDBJ whole genome shotgun (WGS) entry which is preliminary data.</text>
</comment>
<dbReference type="GO" id="GO:0042162">
    <property type="term" value="F:telomeric DNA binding"/>
    <property type="evidence" value="ECO:0007669"/>
    <property type="project" value="TreeGrafter"/>
</dbReference>
<dbReference type="GO" id="GO:0010521">
    <property type="term" value="F:telomerase inhibitor activity"/>
    <property type="evidence" value="ECO:0007669"/>
    <property type="project" value="TreeGrafter"/>
</dbReference>